<evidence type="ECO:0000259" key="3">
    <source>
        <dbReference type="Pfam" id="PF07814"/>
    </source>
</evidence>
<comment type="similarity">
    <text evidence="1">Belongs to the WAPL family.</text>
</comment>
<reference evidence="4" key="1">
    <citation type="journal article" date="2021" name="Nat. Commun.">
        <title>Genomic analyses provide insights into spinach domestication and the genetic basis of agronomic traits.</title>
        <authorList>
            <person name="Cai X."/>
            <person name="Sun X."/>
            <person name="Xu C."/>
            <person name="Sun H."/>
            <person name="Wang X."/>
            <person name="Ge C."/>
            <person name="Zhang Z."/>
            <person name="Wang Q."/>
            <person name="Fei Z."/>
            <person name="Jiao C."/>
            <person name="Wang Q."/>
        </authorList>
    </citation>
    <scope>NUCLEOTIDE SEQUENCE [LARGE SCALE GENOMIC DNA]</scope>
    <source>
        <strain evidence="4">cv. Varoflay</strain>
    </source>
</reference>
<dbReference type="Proteomes" id="UP000813463">
    <property type="component" value="Chromosome 6"/>
</dbReference>
<evidence type="ECO:0000256" key="2">
    <source>
        <dbReference type="SAM" id="MobiDB-lite"/>
    </source>
</evidence>
<dbReference type="PANTHER" id="PTHR22100">
    <property type="entry name" value="WINGS APART-LIKE PROTEIN HOMOLOG"/>
    <property type="match status" value="1"/>
</dbReference>
<protein>
    <submittedName>
        <fullName evidence="5">Wings apart-like protein 2 isoform X2</fullName>
    </submittedName>
</protein>
<reference evidence="5" key="2">
    <citation type="submission" date="2025-08" db="UniProtKB">
        <authorList>
            <consortium name="RefSeq"/>
        </authorList>
    </citation>
    <scope>IDENTIFICATION</scope>
    <source>
        <tissue evidence="5">Leaf</tissue>
    </source>
</reference>
<evidence type="ECO:0000256" key="1">
    <source>
        <dbReference type="ARBA" id="ARBA00006854"/>
    </source>
</evidence>
<dbReference type="SUPFAM" id="SSF48371">
    <property type="entry name" value="ARM repeat"/>
    <property type="match status" value="1"/>
</dbReference>
<keyword evidence="4" id="KW-1185">Reference proteome</keyword>
<dbReference type="RefSeq" id="XP_056689355.1">
    <property type="nucleotide sequence ID" value="XM_056833377.1"/>
</dbReference>
<dbReference type="GeneID" id="110786582"/>
<dbReference type="InterPro" id="IPR039874">
    <property type="entry name" value="WAPL"/>
</dbReference>
<dbReference type="Gene3D" id="1.25.10.10">
    <property type="entry name" value="Leucine-rich Repeat Variant"/>
    <property type="match status" value="2"/>
</dbReference>
<accession>A0ABM3R166</accession>
<organism evidence="4 5">
    <name type="scientific">Spinacia oleracea</name>
    <name type="common">Spinach</name>
    <dbReference type="NCBI Taxonomy" id="3562"/>
    <lineage>
        <taxon>Eukaryota</taxon>
        <taxon>Viridiplantae</taxon>
        <taxon>Streptophyta</taxon>
        <taxon>Embryophyta</taxon>
        <taxon>Tracheophyta</taxon>
        <taxon>Spermatophyta</taxon>
        <taxon>Magnoliopsida</taxon>
        <taxon>eudicotyledons</taxon>
        <taxon>Gunneridae</taxon>
        <taxon>Pentapetalae</taxon>
        <taxon>Caryophyllales</taxon>
        <taxon>Chenopodiaceae</taxon>
        <taxon>Chenopodioideae</taxon>
        <taxon>Anserineae</taxon>
        <taxon>Spinacia</taxon>
    </lineage>
</organism>
<gene>
    <name evidence="5" type="primary">LOC110786582</name>
</gene>
<feature type="region of interest" description="Disordered" evidence="2">
    <location>
        <begin position="494"/>
        <end position="515"/>
    </location>
</feature>
<feature type="region of interest" description="Disordered" evidence="2">
    <location>
        <begin position="100"/>
        <end position="121"/>
    </location>
</feature>
<evidence type="ECO:0000313" key="5">
    <source>
        <dbReference type="RefSeq" id="XP_056689355.1"/>
    </source>
</evidence>
<dbReference type="InterPro" id="IPR011989">
    <property type="entry name" value="ARM-like"/>
</dbReference>
<name>A0ABM3R166_SPIOL</name>
<proteinExistence type="inferred from homology"/>
<dbReference type="Pfam" id="PF07814">
    <property type="entry name" value="WAPL"/>
    <property type="match status" value="1"/>
</dbReference>
<feature type="compositionally biased region" description="Basic and acidic residues" evidence="2">
    <location>
        <begin position="102"/>
        <end position="121"/>
    </location>
</feature>
<dbReference type="InterPro" id="IPR022771">
    <property type="entry name" value="WAPL_C"/>
</dbReference>
<sequence length="914" mass="100428">MIVRTYGRRKIGRTYSDLSLNDELLMEEEVFEGEEEDPFAFTETTTTASTSYSQKFQESPQEFGSFTFSSQDSTRWVNSEGENNSNNSSSAAALQLLAPGNGRREKARRLNDGKREREWERRETPISKTITTTLMETQEYGEMMECVDEVDFALDGLRKGQGVRVRRASLLSLLNVCGSPQQRRLLKAQGMAKTIIDSILDLSLDDSPSNLAAATLFYILTSDGQDSYLLDSFPSVRFLLKLLKPTVTETIPDKAPSISQKLLALRKDMLLSQDTKKRTDSSSATIIQKVLETLVSCKDLKASNVENDDISRPELNPNWISLLTIEKACLSTISIEDTSGFVRKTGGNFKEKIRVLGGLDAVFELALNYHSNLEGSIEHVTAASIRKLKDGKLQSLPQLFKCLKIMENSTFLSKENQSHLLGLKGNLAAGQGSSLSFVKLMISFIKILSELSLLRTSSTNSSPEMPTNRSNGSDHCRELCLKAERKVDSNGVSSLRSSQECSSSGRCSSDTGFSTSQSSERLSGFQLSSNSGATTGFGVGNCLIEKAASSSGSGSCSFTSKSSNVGAPANGHSSKTKLPLAKSPYDIDDVFIDLDDNQDPFAFDEEDLAPSKWETLRGRHRGPCKQKRRPASRNADNECFSLPMLSLEESLSQPMLNQEDFCNAEQNDGDRISSDTSCTTAISEENSSLVADCLLTAIKVLMNLTNDNAVGCQQIAACGGLETLSSLIARNFPSFSLFTSGERKEKTLFTGAVLELESQTDIHLNDQELDFLVTILGLLVNMVENNGENRSRLAAAEVSVHYSGRLPEVNTGVIPLLCSIFLANRGAGEAAEEELQSWDAEEVVLQGEKEAEKMIVEAYAALLLAFLSTESKSIRKAIANYLPDHSVKVLVPVLERFVTFHLDLFSIFFFRRFI</sequence>
<dbReference type="PANTHER" id="PTHR22100:SF13">
    <property type="entry name" value="WINGS APART-LIKE PROTEIN HOMOLOG"/>
    <property type="match status" value="1"/>
</dbReference>
<dbReference type="InterPro" id="IPR016024">
    <property type="entry name" value="ARM-type_fold"/>
</dbReference>
<evidence type="ECO:0000313" key="4">
    <source>
        <dbReference type="Proteomes" id="UP000813463"/>
    </source>
</evidence>
<feature type="domain" description="Wings apart-like protein C-terminal" evidence="3">
    <location>
        <begin position="133"/>
        <end position="482"/>
    </location>
</feature>